<protein>
    <submittedName>
        <fullName evidence="11">Response regulator transcription factor</fullName>
    </submittedName>
</protein>
<dbReference type="Pfam" id="PF00072">
    <property type="entry name" value="Response_reg"/>
    <property type="match status" value="1"/>
</dbReference>
<comment type="subcellular location">
    <subcellularLocation>
        <location evidence="1">Cytoplasm</location>
    </subcellularLocation>
</comment>
<dbReference type="GO" id="GO:0032993">
    <property type="term" value="C:protein-DNA complex"/>
    <property type="evidence" value="ECO:0007669"/>
    <property type="project" value="TreeGrafter"/>
</dbReference>
<dbReference type="RefSeq" id="WP_251224194.1">
    <property type="nucleotide sequence ID" value="NZ_JAMBOL010000015.1"/>
</dbReference>
<dbReference type="InterPro" id="IPR039420">
    <property type="entry name" value="WalR-like"/>
</dbReference>
<dbReference type="GO" id="GO:0000156">
    <property type="term" value="F:phosphorelay response regulator activity"/>
    <property type="evidence" value="ECO:0007669"/>
    <property type="project" value="TreeGrafter"/>
</dbReference>
<dbReference type="InterPro" id="IPR036388">
    <property type="entry name" value="WH-like_DNA-bd_sf"/>
</dbReference>
<evidence type="ECO:0000256" key="4">
    <source>
        <dbReference type="ARBA" id="ARBA00023015"/>
    </source>
</evidence>
<dbReference type="PROSITE" id="PS50110">
    <property type="entry name" value="RESPONSE_REGULATORY"/>
    <property type="match status" value="1"/>
</dbReference>
<dbReference type="AlphaFoldDB" id="A0A9X2DTV7"/>
<dbReference type="SUPFAM" id="SSF52172">
    <property type="entry name" value="CheY-like"/>
    <property type="match status" value="1"/>
</dbReference>
<dbReference type="InterPro" id="IPR001867">
    <property type="entry name" value="OmpR/PhoB-type_DNA-bd"/>
</dbReference>
<dbReference type="Pfam" id="PF00486">
    <property type="entry name" value="Trans_reg_C"/>
    <property type="match status" value="1"/>
</dbReference>
<evidence type="ECO:0000313" key="11">
    <source>
        <dbReference type="EMBL" id="MCM3715450.1"/>
    </source>
</evidence>
<feature type="modified residue" description="4-aspartylphosphate" evidence="7">
    <location>
        <position position="52"/>
    </location>
</feature>
<dbReference type="SMART" id="SM00862">
    <property type="entry name" value="Trans_reg_C"/>
    <property type="match status" value="1"/>
</dbReference>
<dbReference type="PANTHER" id="PTHR48111">
    <property type="entry name" value="REGULATOR OF RPOS"/>
    <property type="match status" value="1"/>
</dbReference>
<organism evidence="11 12">
    <name type="scientific">Halalkalibacter oceani</name>
    <dbReference type="NCBI Taxonomy" id="1653776"/>
    <lineage>
        <taxon>Bacteria</taxon>
        <taxon>Bacillati</taxon>
        <taxon>Bacillota</taxon>
        <taxon>Bacilli</taxon>
        <taxon>Bacillales</taxon>
        <taxon>Bacillaceae</taxon>
        <taxon>Halalkalibacter</taxon>
    </lineage>
</organism>
<dbReference type="Gene3D" id="6.10.250.690">
    <property type="match status" value="1"/>
</dbReference>
<dbReference type="PANTHER" id="PTHR48111:SF73">
    <property type="entry name" value="ALKALINE PHOSPHATASE SYNTHESIS TRANSCRIPTIONAL REGULATORY PROTEIN PHOP"/>
    <property type="match status" value="1"/>
</dbReference>
<evidence type="ECO:0000256" key="8">
    <source>
        <dbReference type="PROSITE-ProRule" id="PRU01091"/>
    </source>
</evidence>
<proteinExistence type="predicted"/>
<evidence type="ECO:0000259" key="10">
    <source>
        <dbReference type="PROSITE" id="PS51755"/>
    </source>
</evidence>
<sequence length="232" mass="26845">MNKILIVDDEIKMQTLISLCIKSAEFKVEKASTGEEAIQLLEMQAFNLILLDIMMPGMDGFEVLKQVKQKEITVPVIILSALGETDQIVEGLNLGAYDYVTKPFEPKELVARVHSVLRRAQPRSEEVSLKSMYGITLDQKKQTVTYKQKVVAFTKKEYRLFSRLFSQPGRVYTREQLLYLEWDDIDDRDYRNVDTHIKNVREKVKRAGVEQTVVETVWGVGYRIPPEEDRNK</sequence>
<dbReference type="SMART" id="SM00448">
    <property type="entry name" value="REC"/>
    <property type="match status" value="1"/>
</dbReference>
<dbReference type="FunFam" id="3.40.50.2300:FF:000001">
    <property type="entry name" value="DNA-binding response regulator PhoB"/>
    <property type="match status" value="1"/>
</dbReference>
<feature type="domain" description="Response regulatory" evidence="9">
    <location>
        <begin position="3"/>
        <end position="117"/>
    </location>
</feature>
<evidence type="ECO:0000313" key="12">
    <source>
        <dbReference type="Proteomes" id="UP001139179"/>
    </source>
</evidence>
<reference evidence="11" key="1">
    <citation type="submission" date="2022-05" db="EMBL/GenBank/DDBJ databases">
        <title>Comparative Genomics of Spacecraft Associated Microbes.</title>
        <authorList>
            <person name="Tran M.T."/>
            <person name="Wright A."/>
            <person name="Seuylemezian A."/>
            <person name="Eisen J."/>
            <person name="Coil D."/>
        </authorList>
    </citation>
    <scope>NUCLEOTIDE SEQUENCE</scope>
    <source>
        <strain evidence="11">214.1.1</strain>
    </source>
</reference>
<evidence type="ECO:0000256" key="1">
    <source>
        <dbReference type="ARBA" id="ARBA00004496"/>
    </source>
</evidence>
<dbReference type="GO" id="GO:0000976">
    <property type="term" value="F:transcription cis-regulatory region binding"/>
    <property type="evidence" value="ECO:0007669"/>
    <property type="project" value="TreeGrafter"/>
</dbReference>
<dbReference type="InterPro" id="IPR011006">
    <property type="entry name" value="CheY-like_superfamily"/>
</dbReference>
<keyword evidence="2 7" id="KW-0597">Phosphoprotein</keyword>
<dbReference type="Gene3D" id="3.40.50.2300">
    <property type="match status" value="1"/>
</dbReference>
<dbReference type="PROSITE" id="PS51755">
    <property type="entry name" value="OMPR_PHOB"/>
    <property type="match status" value="1"/>
</dbReference>
<evidence type="ECO:0000256" key="5">
    <source>
        <dbReference type="ARBA" id="ARBA00023125"/>
    </source>
</evidence>
<dbReference type="InterPro" id="IPR001789">
    <property type="entry name" value="Sig_transdc_resp-reg_receiver"/>
</dbReference>
<keyword evidence="3" id="KW-0902">Two-component regulatory system</keyword>
<dbReference type="Gene3D" id="1.10.10.10">
    <property type="entry name" value="Winged helix-like DNA-binding domain superfamily/Winged helix DNA-binding domain"/>
    <property type="match status" value="1"/>
</dbReference>
<name>A0A9X2DTV7_9BACI</name>
<dbReference type="EMBL" id="JAMBOL010000015">
    <property type="protein sequence ID" value="MCM3715450.1"/>
    <property type="molecule type" value="Genomic_DNA"/>
</dbReference>
<feature type="DNA-binding region" description="OmpR/PhoB-type" evidence="8">
    <location>
        <begin position="124"/>
        <end position="226"/>
    </location>
</feature>
<keyword evidence="12" id="KW-1185">Reference proteome</keyword>
<comment type="caution">
    <text evidence="11">The sequence shown here is derived from an EMBL/GenBank/DDBJ whole genome shotgun (WGS) entry which is preliminary data.</text>
</comment>
<dbReference type="GO" id="GO:0005829">
    <property type="term" value="C:cytosol"/>
    <property type="evidence" value="ECO:0007669"/>
    <property type="project" value="TreeGrafter"/>
</dbReference>
<evidence type="ECO:0000256" key="2">
    <source>
        <dbReference type="ARBA" id="ARBA00022553"/>
    </source>
</evidence>
<evidence type="ECO:0000259" key="9">
    <source>
        <dbReference type="PROSITE" id="PS50110"/>
    </source>
</evidence>
<keyword evidence="5 8" id="KW-0238">DNA-binding</keyword>
<keyword evidence="6" id="KW-0804">Transcription</keyword>
<dbReference type="CDD" id="cd00383">
    <property type="entry name" value="trans_reg_C"/>
    <property type="match status" value="1"/>
</dbReference>
<keyword evidence="4" id="KW-0805">Transcription regulation</keyword>
<gene>
    <name evidence="11" type="ORF">M3202_15370</name>
</gene>
<feature type="domain" description="OmpR/PhoB-type" evidence="10">
    <location>
        <begin position="124"/>
        <end position="226"/>
    </location>
</feature>
<evidence type="ECO:0000256" key="3">
    <source>
        <dbReference type="ARBA" id="ARBA00023012"/>
    </source>
</evidence>
<dbReference type="InterPro" id="IPR016032">
    <property type="entry name" value="Sig_transdc_resp-reg_C-effctor"/>
</dbReference>
<accession>A0A9X2DTV7</accession>
<dbReference type="Proteomes" id="UP001139179">
    <property type="component" value="Unassembled WGS sequence"/>
</dbReference>
<dbReference type="CDD" id="cd17574">
    <property type="entry name" value="REC_OmpR"/>
    <property type="match status" value="1"/>
</dbReference>
<evidence type="ECO:0000256" key="6">
    <source>
        <dbReference type="ARBA" id="ARBA00023163"/>
    </source>
</evidence>
<dbReference type="SUPFAM" id="SSF46894">
    <property type="entry name" value="C-terminal effector domain of the bipartite response regulators"/>
    <property type="match status" value="1"/>
</dbReference>
<dbReference type="GO" id="GO:0006355">
    <property type="term" value="P:regulation of DNA-templated transcription"/>
    <property type="evidence" value="ECO:0007669"/>
    <property type="project" value="InterPro"/>
</dbReference>
<evidence type="ECO:0000256" key="7">
    <source>
        <dbReference type="PROSITE-ProRule" id="PRU00169"/>
    </source>
</evidence>